<dbReference type="GeneID" id="37020003"/>
<accession>A0A316VI98</accession>
<name>A0A316VI98_9BASI</name>
<dbReference type="InterPro" id="IPR018783">
    <property type="entry name" value="TF_ENY2"/>
</dbReference>
<organism evidence="1 2">
    <name type="scientific">Meira miltonrushii</name>
    <dbReference type="NCBI Taxonomy" id="1280837"/>
    <lineage>
        <taxon>Eukaryota</taxon>
        <taxon>Fungi</taxon>
        <taxon>Dikarya</taxon>
        <taxon>Basidiomycota</taxon>
        <taxon>Ustilaginomycotina</taxon>
        <taxon>Exobasidiomycetes</taxon>
        <taxon>Exobasidiales</taxon>
        <taxon>Brachybasidiaceae</taxon>
        <taxon>Meira</taxon>
    </lineage>
</organism>
<protein>
    <recommendedName>
        <fullName evidence="3">Transcription and mRNA export factor SUS1</fullName>
    </recommendedName>
</protein>
<evidence type="ECO:0000313" key="1">
    <source>
        <dbReference type="EMBL" id="PWN37387.1"/>
    </source>
</evidence>
<dbReference type="EMBL" id="KZ819602">
    <property type="protein sequence ID" value="PWN37387.1"/>
    <property type="molecule type" value="Genomic_DNA"/>
</dbReference>
<gene>
    <name evidence="1" type="ORF">FA14DRAFT_159460</name>
</gene>
<dbReference type="GO" id="GO:0003713">
    <property type="term" value="F:transcription coactivator activity"/>
    <property type="evidence" value="ECO:0007669"/>
    <property type="project" value="InterPro"/>
</dbReference>
<reference evidence="1 2" key="1">
    <citation type="journal article" date="2018" name="Mol. Biol. Evol.">
        <title>Broad Genomic Sampling Reveals a Smut Pathogenic Ancestry of the Fungal Clade Ustilaginomycotina.</title>
        <authorList>
            <person name="Kijpornyongpan T."/>
            <person name="Mondo S.J."/>
            <person name="Barry K."/>
            <person name="Sandor L."/>
            <person name="Lee J."/>
            <person name="Lipzen A."/>
            <person name="Pangilinan J."/>
            <person name="LaButti K."/>
            <person name="Hainaut M."/>
            <person name="Henrissat B."/>
            <person name="Grigoriev I.V."/>
            <person name="Spatafora J.W."/>
            <person name="Aime M.C."/>
        </authorList>
    </citation>
    <scope>NUCLEOTIDE SEQUENCE [LARGE SCALE GENOMIC DNA]</scope>
    <source>
        <strain evidence="1 2">MCA 3882</strain>
    </source>
</reference>
<evidence type="ECO:0008006" key="3">
    <source>
        <dbReference type="Google" id="ProtNLM"/>
    </source>
</evidence>
<dbReference type="OrthoDB" id="6221744at2759"/>
<evidence type="ECO:0000313" key="2">
    <source>
        <dbReference type="Proteomes" id="UP000245771"/>
    </source>
</evidence>
<dbReference type="GO" id="GO:0006406">
    <property type="term" value="P:mRNA export from nucleus"/>
    <property type="evidence" value="ECO:0007669"/>
    <property type="project" value="InterPro"/>
</dbReference>
<dbReference type="Proteomes" id="UP000245771">
    <property type="component" value="Unassembled WGS sequence"/>
</dbReference>
<dbReference type="GO" id="GO:0000124">
    <property type="term" value="C:SAGA complex"/>
    <property type="evidence" value="ECO:0007669"/>
    <property type="project" value="InterPro"/>
</dbReference>
<sequence>MSTIEETQMQTTDATDYQRDELHTALHERLVQTGEWHRIMASLRASLDESGWSASLREQAQSQAAQQQNLSLPDLIEELTPFAEKTIPLQVREQITAVLHDFVARNVEDA</sequence>
<dbReference type="Gene3D" id="1.10.246.140">
    <property type="match status" value="1"/>
</dbReference>
<dbReference type="STRING" id="1280837.A0A316VI98"/>
<keyword evidence="2" id="KW-1185">Reference proteome</keyword>
<dbReference type="RefSeq" id="XP_025357689.1">
    <property type="nucleotide sequence ID" value="XM_025498222.1"/>
</dbReference>
<dbReference type="PANTHER" id="PTHR12514">
    <property type="entry name" value="ENHANCER OF YELLOW 2 TRANSCRIPTION FACTOR"/>
    <property type="match status" value="1"/>
</dbReference>
<dbReference type="GO" id="GO:0005643">
    <property type="term" value="C:nuclear pore"/>
    <property type="evidence" value="ECO:0007669"/>
    <property type="project" value="InterPro"/>
</dbReference>
<dbReference type="Pfam" id="PF10163">
    <property type="entry name" value="EnY2"/>
    <property type="match status" value="1"/>
</dbReference>
<dbReference type="InParanoid" id="A0A316VI98"/>
<dbReference type="AlphaFoldDB" id="A0A316VI98"/>
<dbReference type="InterPro" id="IPR038212">
    <property type="entry name" value="TF_EnY2_sf"/>
</dbReference>
<proteinExistence type="predicted"/>